<dbReference type="SUPFAM" id="SSF56524">
    <property type="entry name" value="Oxidoreductase molybdopterin-binding domain"/>
    <property type="match status" value="1"/>
</dbReference>
<protein>
    <recommendedName>
        <fullName evidence="3">Oxidoreductase molybdopterin-binding domain-containing protein</fullName>
    </recommendedName>
</protein>
<accession>A0ABW7G1G9</accession>
<name>A0ABW7G1G9_9BURK</name>
<dbReference type="InterPro" id="IPR036374">
    <property type="entry name" value="OxRdtase_Mopterin-bd_sf"/>
</dbReference>
<proteinExistence type="predicted"/>
<dbReference type="Proteomes" id="UP001606305">
    <property type="component" value="Unassembled WGS sequence"/>
</dbReference>
<dbReference type="EMBL" id="JBIGIA010000002">
    <property type="protein sequence ID" value="MFG6455741.1"/>
    <property type="molecule type" value="Genomic_DNA"/>
</dbReference>
<comment type="caution">
    <text evidence="1">The sequence shown here is derived from an EMBL/GenBank/DDBJ whole genome shotgun (WGS) entry which is preliminary data.</text>
</comment>
<gene>
    <name evidence="1" type="ORF">ACG00X_02745</name>
</gene>
<evidence type="ECO:0000313" key="2">
    <source>
        <dbReference type="Proteomes" id="UP001606305"/>
    </source>
</evidence>
<organism evidence="1 2">
    <name type="scientific">Pelomonas nitida</name>
    <dbReference type="NCBI Taxonomy" id="3299027"/>
    <lineage>
        <taxon>Bacteria</taxon>
        <taxon>Pseudomonadati</taxon>
        <taxon>Pseudomonadota</taxon>
        <taxon>Betaproteobacteria</taxon>
        <taxon>Burkholderiales</taxon>
        <taxon>Sphaerotilaceae</taxon>
        <taxon>Roseateles</taxon>
    </lineage>
</organism>
<dbReference type="RefSeq" id="WP_394486404.1">
    <property type="nucleotide sequence ID" value="NZ_JBIGIA010000002.1"/>
</dbReference>
<evidence type="ECO:0008006" key="3">
    <source>
        <dbReference type="Google" id="ProtNLM"/>
    </source>
</evidence>
<evidence type="ECO:0000313" key="1">
    <source>
        <dbReference type="EMBL" id="MFG6455741.1"/>
    </source>
</evidence>
<reference evidence="1 2" key="1">
    <citation type="submission" date="2024-09" db="EMBL/GenBank/DDBJ databases">
        <title>Novel species of the genus Pelomonas and Roseateles isolated from streams.</title>
        <authorList>
            <person name="Lu H."/>
        </authorList>
    </citation>
    <scope>NUCLEOTIDE SEQUENCE [LARGE SCALE GENOMIC DNA]</scope>
    <source>
        <strain evidence="1 2">BYS96W</strain>
    </source>
</reference>
<sequence>MPVTSLVPPSVALSAPRCPGPAIEPPRLIVGGWVRQPLRLDAQALQSRGAQPVDFQVVCTFDGAHGDALQLQAVPLAPLIDEAMPAFEHRTDFKRVAIVAESSEGYRALFSWNELFNTPVGAGVMVAFAAPGAAGQDHRGAFSLISRHDLHTGPRYVRHLALVELVKLW</sequence>
<keyword evidence="2" id="KW-1185">Reference proteome</keyword>